<sequence length="395" mass="46935">MQMSRHFIKDEFDMIYKIYNEFGLKQTINYVNEISPDTNFITRKHLVHRIKKIIRYYNNGMQDQLLDKKGANRKPGSGRPKKPIEPDWNEFTKEELIEIAKRYYEINKNKSKSGKLSEAKKLNIPYSKSAKIFNVCRQAIAKSKTRVIKVKEHKNDAIIRKSFLDNKCRYGRLRLSAYISMKYNIFINPRSLGRDLKRLNLICKIRKQRRKSEIKNTKFALPDIVKRDYNDKLNRNIFATDVSYIKAPKDVKDNHVFLSVIIEHKTKKIRDFKLSVNNDIDLVMDNINTFRSIDKDFVIHSDHGFQYTSKIYIDKINKMGGTVSLSRVGNSLDNREVEYWFSIIKSECLNELDYSKITLEDLKKIIADYIFWYNNYRIQSILNWKTPQQYAMMLK</sequence>
<evidence type="ECO:0000313" key="8">
    <source>
        <dbReference type="EMBL" id="BAP01264.1"/>
    </source>
</evidence>
<protein>
    <submittedName>
        <fullName evidence="3">New IS transposase IS3 family</fullName>
    </submittedName>
</protein>
<reference evidence="3" key="1">
    <citation type="journal article" date="2014" name="Appl. Environ. Microbiol.">
        <title>Molecular Epidemiology of Cases of Mycoplasma californicum Infection in Japan.</title>
        <authorList>
            <person name="Hata E."/>
            <person name="Suzuki K."/>
            <person name="Hanyu H."/>
            <person name="Itoh M."/>
            <person name="Higuchi H."/>
            <person name="Kobayashi H."/>
        </authorList>
    </citation>
    <scope>NUCLEOTIDE SEQUENCE</scope>
    <source>
        <strain evidence="3">HAZ160_1</strain>
    </source>
</reference>
<evidence type="ECO:0000313" key="3">
    <source>
        <dbReference type="EMBL" id="BAP00862.1"/>
    </source>
</evidence>
<organism evidence="3">
    <name type="scientific">Mycoplasmopsis californica HAZ160_1</name>
    <dbReference type="NCBI Taxonomy" id="1397850"/>
    <lineage>
        <taxon>Bacteria</taxon>
        <taxon>Bacillati</taxon>
        <taxon>Mycoplasmatota</taxon>
        <taxon>Mycoplasmoidales</taxon>
        <taxon>Metamycoplasmataceae</taxon>
        <taxon>Mycoplasmopsis</taxon>
    </lineage>
</organism>
<dbReference type="PANTHER" id="PTHR46889">
    <property type="entry name" value="TRANSPOSASE INSF FOR INSERTION SEQUENCE IS3B-RELATED"/>
    <property type="match status" value="1"/>
</dbReference>
<feature type="domain" description="Integrase catalytic" evidence="2">
    <location>
        <begin position="218"/>
        <end position="395"/>
    </location>
</feature>
<gene>
    <name evidence="3" type="primary">tnp</name>
    <name evidence="3" type="ORF">MCAL160_0143</name>
    <name evidence="4" type="ORF">MCAL160_0186</name>
    <name evidence="5" type="ORF">MCAL160_0250</name>
    <name evidence="6" type="ORF">MCAL160_0519</name>
    <name evidence="7" type="ORF">MCAL160_0774</name>
    <name evidence="8" type="ORF">MCAL160_0917</name>
</gene>
<dbReference type="InterPro" id="IPR036397">
    <property type="entry name" value="RNaseH_sf"/>
</dbReference>
<accession>A0AAT9F7K2</accession>
<dbReference type="KEGG" id="mcm:MCAL160_0774"/>
<reference evidence="3" key="2">
    <citation type="journal article" date="2014" name="Genome Announc.">
        <title>Complete Genome Sequence of Mycoplasma californicum Strain HAZ160_1 from Bovine Mastitic Milk in Japan.</title>
        <authorList>
            <person name="Hata E."/>
            <person name="Murakami K."/>
        </authorList>
    </citation>
    <scope>NUCLEOTIDE SEQUENCE</scope>
    <source>
        <strain evidence="3">HAZ160_1</strain>
    </source>
</reference>
<proteinExistence type="predicted"/>
<dbReference type="KEGG" id="mcm:MCAL160_0917"/>
<evidence type="ECO:0000313" key="5">
    <source>
        <dbReference type="EMBL" id="BAP00925.1"/>
    </source>
</evidence>
<dbReference type="EMBL" id="AP013353">
    <property type="protein sequence ID" value="BAP01065.1"/>
    <property type="molecule type" value="Genomic_DNA"/>
</dbReference>
<dbReference type="SUPFAM" id="SSF53098">
    <property type="entry name" value="Ribonuclease H-like"/>
    <property type="match status" value="1"/>
</dbReference>
<dbReference type="PROSITE" id="PS50994">
    <property type="entry name" value="INTEGRASE"/>
    <property type="match status" value="1"/>
</dbReference>
<evidence type="ECO:0000259" key="2">
    <source>
        <dbReference type="PROSITE" id="PS50994"/>
    </source>
</evidence>
<dbReference type="KEGG" id="mcm:MCAL160_0250"/>
<dbReference type="InterPro" id="IPR050900">
    <property type="entry name" value="Transposase_IS3/IS150/IS904"/>
</dbReference>
<dbReference type="PANTHER" id="PTHR46889:SF5">
    <property type="entry name" value="INTEGRASE PROTEIN"/>
    <property type="match status" value="1"/>
</dbReference>
<reference evidence="3" key="4">
    <citation type="submission" date="2024-06" db="EMBL/GenBank/DDBJ databases">
        <authorList>
            <consortium name="Mycoplasma californicum genome sequencing consortium"/>
            <person name="Hata E."/>
            <person name="Tanaka K."/>
            <person name="Tamamura Y."/>
        </authorList>
    </citation>
    <scope>NUCLEOTIDE SEQUENCE</scope>
    <source>
        <strain evidence="3">HAZ160_1</strain>
    </source>
</reference>
<evidence type="ECO:0000313" key="7">
    <source>
        <dbReference type="EMBL" id="BAP01195.1"/>
    </source>
</evidence>
<dbReference type="EMBL" id="AP013353">
    <property type="protein sequence ID" value="BAP00886.1"/>
    <property type="molecule type" value="Genomic_DNA"/>
</dbReference>
<dbReference type="GO" id="GO:0015074">
    <property type="term" value="P:DNA integration"/>
    <property type="evidence" value="ECO:0007669"/>
    <property type="project" value="InterPro"/>
</dbReference>
<dbReference type="EMBL" id="AP013353">
    <property type="protein sequence ID" value="BAP01195.1"/>
    <property type="molecule type" value="Genomic_DNA"/>
</dbReference>
<reference evidence="3" key="3">
    <citation type="journal article" date="2019" name="Vet. Microbiol.">
        <title>Mutations associated with change of susceptibility to lincosamides and/or macrolides in field and laboratory-derived Mycoplasma californicum strains in Japan, and development of a rapid detection method for these mutations.</title>
        <authorList>
            <person name="Hata E."/>
            <person name="Nagai K."/>
            <person name="Murakami K."/>
        </authorList>
    </citation>
    <scope>NUCLEOTIDE SEQUENCE</scope>
    <source>
        <strain evidence="3">HAZ160_1</strain>
    </source>
</reference>
<evidence type="ECO:0000313" key="4">
    <source>
        <dbReference type="EMBL" id="BAP00886.1"/>
    </source>
</evidence>
<dbReference type="KEGG" id="mcm:MCAL160_0519"/>
<dbReference type="InterPro" id="IPR012337">
    <property type="entry name" value="RNaseH-like_sf"/>
</dbReference>
<dbReference type="AlphaFoldDB" id="A0AAT9F7K2"/>
<dbReference type="EMBL" id="AP013353">
    <property type="protein sequence ID" value="BAP00862.1"/>
    <property type="molecule type" value="Genomic_DNA"/>
</dbReference>
<name>A0AAT9F7K2_9BACT</name>
<dbReference type="Pfam" id="PF13333">
    <property type="entry name" value="rve_2"/>
    <property type="match status" value="1"/>
</dbReference>
<dbReference type="KEGG" id="mcm:MCAL160_0186"/>
<evidence type="ECO:0000256" key="1">
    <source>
        <dbReference type="SAM" id="MobiDB-lite"/>
    </source>
</evidence>
<dbReference type="Gene3D" id="3.30.420.10">
    <property type="entry name" value="Ribonuclease H-like superfamily/Ribonuclease H"/>
    <property type="match status" value="1"/>
</dbReference>
<dbReference type="EMBL" id="AP013353">
    <property type="protein sequence ID" value="BAP00925.1"/>
    <property type="molecule type" value="Genomic_DNA"/>
</dbReference>
<dbReference type="EMBL" id="AP013353">
    <property type="protein sequence ID" value="BAP01264.1"/>
    <property type="molecule type" value="Genomic_DNA"/>
</dbReference>
<evidence type="ECO:0000313" key="6">
    <source>
        <dbReference type="EMBL" id="BAP01065.1"/>
    </source>
</evidence>
<dbReference type="GO" id="GO:0003676">
    <property type="term" value="F:nucleic acid binding"/>
    <property type="evidence" value="ECO:0007669"/>
    <property type="project" value="InterPro"/>
</dbReference>
<dbReference type="InterPro" id="IPR001584">
    <property type="entry name" value="Integrase_cat-core"/>
</dbReference>
<dbReference type="KEGG" id="mcm:MCAL160_0143"/>
<feature type="region of interest" description="Disordered" evidence="1">
    <location>
        <begin position="65"/>
        <end position="85"/>
    </location>
</feature>